<dbReference type="AlphaFoldDB" id="A0A139AAM0"/>
<dbReference type="EMBL" id="KQ965775">
    <property type="protein sequence ID" value="KXS13777.1"/>
    <property type="molecule type" value="Genomic_DNA"/>
</dbReference>
<dbReference type="Proteomes" id="UP000070544">
    <property type="component" value="Unassembled WGS sequence"/>
</dbReference>
<feature type="chain" id="PRO_5007296077" evidence="1">
    <location>
        <begin position="25"/>
        <end position="96"/>
    </location>
</feature>
<protein>
    <submittedName>
        <fullName evidence="2">Uncharacterized protein</fullName>
    </submittedName>
</protein>
<evidence type="ECO:0000313" key="3">
    <source>
        <dbReference type="Proteomes" id="UP000070544"/>
    </source>
</evidence>
<keyword evidence="3" id="KW-1185">Reference proteome</keyword>
<evidence type="ECO:0000256" key="1">
    <source>
        <dbReference type="SAM" id="SignalP"/>
    </source>
</evidence>
<reference evidence="2 3" key="1">
    <citation type="journal article" date="2015" name="Genome Biol. Evol.">
        <title>Phylogenomic analyses indicate that early fungi evolved digesting cell walls of algal ancestors of land plants.</title>
        <authorList>
            <person name="Chang Y."/>
            <person name="Wang S."/>
            <person name="Sekimoto S."/>
            <person name="Aerts A.L."/>
            <person name="Choi C."/>
            <person name="Clum A."/>
            <person name="LaButti K.M."/>
            <person name="Lindquist E.A."/>
            <person name="Yee Ngan C."/>
            <person name="Ohm R.A."/>
            <person name="Salamov A.A."/>
            <person name="Grigoriev I.V."/>
            <person name="Spatafora J.W."/>
            <person name="Berbee M.L."/>
        </authorList>
    </citation>
    <scope>NUCLEOTIDE SEQUENCE [LARGE SCALE GENOMIC DNA]</scope>
    <source>
        <strain evidence="2 3">JEL478</strain>
    </source>
</reference>
<name>A0A139AAM0_GONPJ</name>
<organism evidence="2 3">
    <name type="scientific">Gonapodya prolifera (strain JEL478)</name>
    <name type="common">Monoblepharis prolifera</name>
    <dbReference type="NCBI Taxonomy" id="1344416"/>
    <lineage>
        <taxon>Eukaryota</taxon>
        <taxon>Fungi</taxon>
        <taxon>Fungi incertae sedis</taxon>
        <taxon>Chytridiomycota</taxon>
        <taxon>Chytridiomycota incertae sedis</taxon>
        <taxon>Monoblepharidomycetes</taxon>
        <taxon>Monoblepharidales</taxon>
        <taxon>Gonapodyaceae</taxon>
        <taxon>Gonapodya</taxon>
    </lineage>
</organism>
<feature type="signal peptide" evidence="1">
    <location>
        <begin position="1"/>
        <end position="24"/>
    </location>
</feature>
<sequence>MVYWRSSPIIAWLAIQLWMRSCAGIETLIFYQPYISTMDPAFQLSSLYTAAVEFNSTFAGVWGVDVRYVGWGELLGLIAGDSTKDPPVSVAAEGVA</sequence>
<keyword evidence="1" id="KW-0732">Signal</keyword>
<gene>
    <name evidence="2" type="ORF">M427DRAFT_58370</name>
</gene>
<evidence type="ECO:0000313" key="2">
    <source>
        <dbReference type="EMBL" id="KXS13777.1"/>
    </source>
</evidence>
<accession>A0A139AAM0</accession>
<proteinExistence type="predicted"/>